<evidence type="ECO:0000313" key="1">
    <source>
        <dbReference type="EMBL" id="KAL1610627.1"/>
    </source>
</evidence>
<dbReference type="Proteomes" id="UP001521785">
    <property type="component" value="Unassembled WGS sequence"/>
</dbReference>
<name>A0ABR3S1W9_9PLEO</name>
<dbReference type="EMBL" id="JAKJXO020000002">
    <property type="protein sequence ID" value="KAL1610627.1"/>
    <property type="molecule type" value="Genomic_DNA"/>
</dbReference>
<evidence type="ECO:0000313" key="2">
    <source>
        <dbReference type="Proteomes" id="UP001521785"/>
    </source>
</evidence>
<keyword evidence="2" id="KW-1185">Reference proteome</keyword>
<accession>A0ABR3S1W9</accession>
<gene>
    <name evidence="1" type="ORF">SLS60_002297</name>
</gene>
<organism evidence="1 2">
    <name type="scientific">Paraconiothyrium brasiliense</name>
    <dbReference type="NCBI Taxonomy" id="300254"/>
    <lineage>
        <taxon>Eukaryota</taxon>
        <taxon>Fungi</taxon>
        <taxon>Dikarya</taxon>
        <taxon>Ascomycota</taxon>
        <taxon>Pezizomycotina</taxon>
        <taxon>Dothideomycetes</taxon>
        <taxon>Pleosporomycetidae</taxon>
        <taxon>Pleosporales</taxon>
        <taxon>Massarineae</taxon>
        <taxon>Didymosphaeriaceae</taxon>
        <taxon>Paraconiothyrium</taxon>
    </lineage>
</organism>
<sequence>MSLAMTKAVMMDSDVEMQDISIIPYESVSAAGEGVAEVSSVILRFSAEFCNGSPRNKKRKADGEARWSVKRVKGSFDDNTVSDEDTMSTYQFELENFTAEELEEMHMGYLVPYLGLYKSKQSSQHEQAPEATTFTDNVKSYQQVYQSEAGWNNKLWNPVWGTAEYITLNQKYDEYFIKHHPSLATFSDEPQGDLDNAIETLTMTAWAPLVQGKEVGYQGSDTVLLSYDDRLRKDDLTDAIDIIGKEYKALVGKVKFVFVVYSKFKDTGSEFGPTHAVHYAPGDEFVDEVFVRGDPLELQRHQDKHKIFLNGAYADFFQQNPTQVSASQYARTLFTFGTTIVHELSHVLYWHLDSEKLSKAKDYLEPLLFEDESAGEIGSSIERRLFGCNWTAIIHPKRGVDAEVVQFMVGYIEPYWMQAFLNKSWWEMMVETPSTFNSRAQWPRPRFFLTRKNLMGKNISNVKWDIAEPAWEVPMVSRETGPDGQLVRRTKGLYRQSEQRLVHCGMQLNHHTRKIPRPLGGFAVLLHSFAASVLDVRNQKLNL</sequence>
<comment type="caution">
    <text evidence="1">The sequence shown here is derived from an EMBL/GenBank/DDBJ whole genome shotgun (WGS) entry which is preliminary data.</text>
</comment>
<reference evidence="1 2" key="1">
    <citation type="submission" date="2024-02" db="EMBL/GenBank/DDBJ databases">
        <title>De novo assembly and annotation of 12 fungi associated with fruit tree decline syndrome in Ontario, Canada.</title>
        <authorList>
            <person name="Sulman M."/>
            <person name="Ellouze W."/>
            <person name="Ilyukhin E."/>
        </authorList>
    </citation>
    <scope>NUCLEOTIDE SEQUENCE [LARGE SCALE GENOMIC DNA]</scope>
    <source>
        <strain evidence="1 2">M42-189</strain>
    </source>
</reference>
<proteinExistence type="predicted"/>
<protein>
    <submittedName>
        <fullName evidence="1">Uncharacterized protein</fullName>
    </submittedName>
</protein>